<dbReference type="AlphaFoldDB" id="A0RWI0"/>
<keyword evidence="2" id="KW-1185">Reference proteome</keyword>
<dbReference type="HOGENOM" id="CLU_2379262_0_0_2"/>
<proteinExistence type="predicted"/>
<dbReference type="EnsemblBacteria" id="ABK77697">
    <property type="protein sequence ID" value="ABK77697"/>
    <property type="gene ID" value="CENSYa_1067"/>
</dbReference>
<accession>A0RWI0</accession>
<sequence>MFELFAHVPCHFLSGGPIPDYIVFSDACVLMPETCVHLVVVLRCPSRSGCFFKFHVYIRKLFTCVCSALQLFHHAIVISPVARSEDHLYASCLG</sequence>
<name>A0RWI0_CENSY</name>
<evidence type="ECO:0000313" key="2">
    <source>
        <dbReference type="Proteomes" id="UP000000758"/>
    </source>
</evidence>
<gene>
    <name evidence="1" type="ordered locus">CENSYa_1067</name>
</gene>
<dbReference type="EMBL" id="DP000238">
    <property type="protein sequence ID" value="ABK77697.1"/>
    <property type="molecule type" value="Genomic_DNA"/>
</dbReference>
<evidence type="ECO:0000313" key="1">
    <source>
        <dbReference type="EMBL" id="ABK77697.1"/>
    </source>
</evidence>
<dbReference type="Proteomes" id="UP000000758">
    <property type="component" value="Chromosome"/>
</dbReference>
<protein>
    <submittedName>
        <fullName evidence="1">Uncharacterized protein</fullName>
    </submittedName>
</protein>
<reference evidence="1 2" key="1">
    <citation type="journal article" date="2006" name="Proc. Natl. Acad. Sci. U.S.A.">
        <title>Genomic analysis of the uncultivated marine crenarchaeote Cenarchaeum symbiosum.</title>
        <authorList>
            <person name="Hallam S.J."/>
            <person name="Konstantinidis K.T."/>
            <person name="Putnam N."/>
            <person name="Schleper C."/>
            <person name="Watanabe Y."/>
            <person name="Sugahara J."/>
            <person name="Preston C."/>
            <person name="de la Torre J."/>
            <person name="Richardson P.M."/>
            <person name="DeLong E.F."/>
        </authorList>
    </citation>
    <scope>NUCLEOTIDE SEQUENCE [LARGE SCALE GENOMIC DNA]</scope>
    <source>
        <strain evidence="2">A</strain>
    </source>
</reference>
<organism evidence="1 2">
    <name type="scientific">Cenarchaeum symbiosum (strain A)</name>
    <dbReference type="NCBI Taxonomy" id="414004"/>
    <lineage>
        <taxon>Archaea</taxon>
        <taxon>Nitrososphaerota</taxon>
        <taxon>Candidatus Cenarchaeales</taxon>
        <taxon>Candidatus Cenarchaeaceae</taxon>
        <taxon>Candidatus Cenarchaeum</taxon>
    </lineage>
</organism>
<dbReference type="KEGG" id="csy:CENSYa_1067"/>